<proteinExistence type="predicted"/>
<sequence length="182" mass="18749">MSTPTSHARWLRGGLVGACSAILTATAHTFAQGELPRGSALIVAMLLCATAGTAVARLTLDGRHARLVGAIGALSIAQVLGHLSFVVSGGHHHSAAALGFTPAMVAAHLGAALVLGAAIAAVEYLYVVSVSVLRWLRIFAALALRPRVRRVPRVAKTVVAESVLFNYGLGMRAPPARYATAA</sequence>
<name>A0A1X0BMC2_MYCCF</name>
<dbReference type="STRING" id="1249101.BST21_21580"/>
<gene>
    <name evidence="1" type="ORF">MCEL_38960</name>
</gene>
<evidence type="ECO:0000313" key="1">
    <source>
        <dbReference type="EMBL" id="BBY45601.1"/>
    </source>
</evidence>
<protein>
    <submittedName>
        <fullName evidence="1">Uncharacterized protein</fullName>
    </submittedName>
</protein>
<dbReference type="EMBL" id="AP022591">
    <property type="protein sequence ID" value="BBY45601.1"/>
    <property type="molecule type" value="Genomic_DNA"/>
</dbReference>
<keyword evidence="2" id="KW-1185">Reference proteome</keyword>
<organism evidence="1 2">
    <name type="scientific">Mycolicibacterium celeriflavum</name>
    <name type="common">Mycobacterium celeriflavum</name>
    <dbReference type="NCBI Taxonomy" id="1249101"/>
    <lineage>
        <taxon>Bacteria</taxon>
        <taxon>Bacillati</taxon>
        <taxon>Actinomycetota</taxon>
        <taxon>Actinomycetes</taxon>
        <taxon>Mycobacteriales</taxon>
        <taxon>Mycobacteriaceae</taxon>
        <taxon>Mycolicibacterium</taxon>
    </lineage>
</organism>
<dbReference type="OrthoDB" id="4639204at2"/>
<dbReference type="AlphaFoldDB" id="A0A1X0BMC2"/>
<dbReference type="KEGG" id="mcee:MCEL_38960"/>
<evidence type="ECO:0000313" key="2">
    <source>
        <dbReference type="Proteomes" id="UP000466431"/>
    </source>
</evidence>
<dbReference type="Proteomes" id="UP000466431">
    <property type="component" value="Chromosome"/>
</dbReference>
<reference evidence="1 2" key="1">
    <citation type="journal article" date="2019" name="Emerg. Microbes Infect.">
        <title>Comprehensive subspecies identification of 175 nontuberculous mycobacteria species based on 7547 genomic profiles.</title>
        <authorList>
            <person name="Matsumoto Y."/>
            <person name="Kinjo T."/>
            <person name="Motooka D."/>
            <person name="Nabeya D."/>
            <person name="Jung N."/>
            <person name="Uechi K."/>
            <person name="Horii T."/>
            <person name="Iida T."/>
            <person name="Fujita J."/>
            <person name="Nakamura S."/>
        </authorList>
    </citation>
    <scope>NUCLEOTIDE SEQUENCE [LARGE SCALE GENOMIC DNA]</scope>
    <source>
        <strain evidence="1 2">JCM 18439</strain>
    </source>
</reference>
<dbReference type="RefSeq" id="WP_083006624.1">
    <property type="nucleotide sequence ID" value="NZ_AP022591.1"/>
</dbReference>
<accession>A0A1X0BMC2</accession>